<evidence type="ECO:0000313" key="1">
    <source>
        <dbReference type="EMBL" id="GFH31253.1"/>
    </source>
</evidence>
<dbReference type="Proteomes" id="UP000485058">
    <property type="component" value="Unassembled WGS sequence"/>
</dbReference>
<dbReference type="AlphaFoldDB" id="A0A6A0AG49"/>
<protein>
    <submittedName>
        <fullName evidence="1">Uncharacterized protein</fullName>
    </submittedName>
</protein>
<reference evidence="1 2" key="1">
    <citation type="submission" date="2020-02" db="EMBL/GenBank/DDBJ databases">
        <title>Draft genome sequence of Haematococcus lacustris strain NIES-144.</title>
        <authorList>
            <person name="Morimoto D."/>
            <person name="Nakagawa S."/>
            <person name="Yoshida T."/>
            <person name="Sawayama S."/>
        </authorList>
    </citation>
    <scope>NUCLEOTIDE SEQUENCE [LARGE SCALE GENOMIC DNA]</scope>
    <source>
        <strain evidence="1 2">NIES-144</strain>
    </source>
</reference>
<organism evidence="1 2">
    <name type="scientific">Haematococcus lacustris</name>
    <name type="common">Green alga</name>
    <name type="synonym">Haematococcus pluvialis</name>
    <dbReference type="NCBI Taxonomy" id="44745"/>
    <lineage>
        <taxon>Eukaryota</taxon>
        <taxon>Viridiplantae</taxon>
        <taxon>Chlorophyta</taxon>
        <taxon>core chlorophytes</taxon>
        <taxon>Chlorophyceae</taxon>
        <taxon>CS clade</taxon>
        <taxon>Chlamydomonadales</taxon>
        <taxon>Haematococcaceae</taxon>
        <taxon>Haematococcus</taxon>
    </lineage>
</organism>
<sequence length="97" mass="10158">MLGGAGVPTPKRVDSVEVHNAGSAPITVTVVFDNHKDKVELSECHEVPAGGKYHFTEKTLDFGSWQAVAPVKSVHTGDGSNSLTPAVHGIVKKLAVT</sequence>
<proteinExistence type="predicted"/>
<gene>
    <name evidence="1" type="ORF">HaLaN_30255</name>
</gene>
<feature type="non-terminal residue" evidence="1">
    <location>
        <position position="1"/>
    </location>
</feature>
<keyword evidence="2" id="KW-1185">Reference proteome</keyword>
<feature type="non-terminal residue" evidence="1">
    <location>
        <position position="97"/>
    </location>
</feature>
<evidence type="ECO:0000313" key="2">
    <source>
        <dbReference type="Proteomes" id="UP000485058"/>
    </source>
</evidence>
<comment type="caution">
    <text evidence="1">The sequence shown here is derived from an EMBL/GenBank/DDBJ whole genome shotgun (WGS) entry which is preliminary data.</text>
</comment>
<dbReference type="EMBL" id="BLLF01005482">
    <property type="protein sequence ID" value="GFH31253.1"/>
    <property type="molecule type" value="Genomic_DNA"/>
</dbReference>
<name>A0A6A0AG49_HAELA</name>
<accession>A0A6A0AG49</accession>